<dbReference type="GO" id="GO:0006915">
    <property type="term" value="P:apoptotic process"/>
    <property type="evidence" value="ECO:0007669"/>
    <property type="project" value="TreeGrafter"/>
</dbReference>
<keyword evidence="5" id="KW-1185">Reference proteome</keyword>
<dbReference type="GO" id="GO:0005737">
    <property type="term" value="C:cytoplasm"/>
    <property type="evidence" value="ECO:0007669"/>
    <property type="project" value="UniProtKB-SubCell"/>
</dbReference>
<proteinExistence type="inferred from homology"/>
<dbReference type="Pfam" id="PF07809">
    <property type="entry name" value="RTP801_C"/>
    <property type="match status" value="1"/>
</dbReference>
<protein>
    <submittedName>
        <fullName evidence="4">Uncharacterized protein</fullName>
    </submittedName>
</protein>
<organism evidence="4 5">
    <name type="scientific">Frieseomelitta varia</name>
    <dbReference type="NCBI Taxonomy" id="561572"/>
    <lineage>
        <taxon>Eukaryota</taxon>
        <taxon>Metazoa</taxon>
        <taxon>Ecdysozoa</taxon>
        <taxon>Arthropoda</taxon>
        <taxon>Hexapoda</taxon>
        <taxon>Insecta</taxon>
        <taxon>Pterygota</taxon>
        <taxon>Neoptera</taxon>
        <taxon>Endopterygota</taxon>
        <taxon>Hymenoptera</taxon>
        <taxon>Apocrita</taxon>
        <taxon>Aculeata</taxon>
        <taxon>Apoidea</taxon>
        <taxon>Anthophila</taxon>
        <taxon>Apidae</taxon>
        <taxon>Frieseomelitta</taxon>
    </lineage>
</organism>
<name>A0A833VW62_9HYME</name>
<dbReference type="InterPro" id="IPR038281">
    <property type="entry name" value="RTP801-like_C_sf"/>
</dbReference>
<evidence type="ECO:0000256" key="1">
    <source>
        <dbReference type="ARBA" id="ARBA00004496"/>
    </source>
</evidence>
<dbReference type="Proteomes" id="UP000655588">
    <property type="component" value="Unassembled WGS sequence"/>
</dbReference>
<evidence type="ECO:0000313" key="5">
    <source>
        <dbReference type="Proteomes" id="UP000655588"/>
    </source>
</evidence>
<comment type="subcellular location">
    <subcellularLocation>
        <location evidence="1">Cytoplasm</location>
    </subcellularLocation>
</comment>
<evidence type="ECO:0000256" key="2">
    <source>
        <dbReference type="ARBA" id="ARBA00010670"/>
    </source>
</evidence>
<dbReference type="InterPro" id="IPR012918">
    <property type="entry name" value="RTP801-like"/>
</dbReference>
<dbReference type="GO" id="GO:0032006">
    <property type="term" value="P:regulation of TOR signaling"/>
    <property type="evidence" value="ECO:0007669"/>
    <property type="project" value="TreeGrafter"/>
</dbReference>
<reference evidence="4" key="1">
    <citation type="submission" date="2019-11" db="EMBL/GenBank/DDBJ databases">
        <title>The nuclear and mitochondrial genomes of Frieseomelitta varia - a highly eusocial stingless bee (Meliponini) with a permanently sterile worker caste.</title>
        <authorList>
            <person name="Freitas F.C.P."/>
            <person name="Lourenco A.P."/>
            <person name="Nunes F.M.F."/>
            <person name="Paschoal A.R."/>
            <person name="Abreu F.C.P."/>
            <person name="Barbin F.O."/>
            <person name="Bataglia L."/>
            <person name="Cardoso-Junior C.A.M."/>
            <person name="Cervoni M.S."/>
            <person name="Silva S.R."/>
            <person name="Dalarmi F."/>
            <person name="Del Lama M.A."/>
            <person name="Depintor T.S."/>
            <person name="Ferreira K.M."/>
            <person name="Goria P.S."/>
            <person name="Jaskot M.C."/>
            <person name="Lago D.C."/>
            <person name="Luna-Lucena D."/>
            <person name="Moda L.M."/>
            <person name="Nascimento L."/>
            <person name="Pedrino M."/>
            <person name="Rabico F.O."/>
            <person name="Sanches F.C."/>
            <person name="Santos D.E."/>
            <person name="Santos C.G."/>
            <person name="Vieira J."/>
            <person name="Lopes T.F."/>
            <person name="Barchuk A.R."/>
            <person name="Hartfelder K."/>
            <person name="Simoes Z.L.P."/>
            <person name="Bitondi M.M.G."/>
            <person name="Pinheiro D.G."/>
        </authorList>
    </citation>
    <scope>NUCLEOTIDE SEQUENCE</scope>
    <source>
        <strain evidence="4">USP_RPSP 00005682</strain>
        <tissue evidence="4">Whole individual</tissue>
    </source>
</reference>
<gene>
    <name evidence="4" type="ORF">E2986_02442</name>
</gene>
<dbReference type="PANTHER" id="PTHR12478:SF16">
    <property type="entry name" value="PROTEIN CHARYBDE-RELATED"/>
    <property type="match status" value="1"/>
</dbReference>
<accession>A0A833VW62</accession>
<sequence length="198" mass="22229">MIIIGWSKDNPEIVAEEFDGACQALAKRVEVELRRAKHAQLACGEVLLPDDLLPRIAKTVLSMAENEPCGLRLYHKDCNIFITEVVPCSLVLRPTACAGNCPRYNATLTQCLRSHVLAHTVASVSEVSRAALVNERYKLKRNSKETCLLICFAFSFQKPDAGRYHYDQQRLYFGEEKTVQIVSADTINESRDISRAID</sequence>
<comment type="similarity">
    <text evidence="2">Belongs to the DDIT4 family.</text>
</comment>
<comment type="caution">
    <text evidence="4">The sequence shown here is derived from an EMBL/GenBank/DDBJ whole genome shotgun (WGS) entry which is preliminary data.</text>
</comment>
<dbReference type="PANTHER" id="PTHR12478">
    <property type="entry name" value="DNA-DAMAGE-INDUCIBLE TRANSCRIPT 4 PROTEIN DDIT4"/>
    <property type="match status" value="1"/>
</dbReference>
<evidence type="ECO:0000313" key="4">
    <source>
        <dbReference type="EMBL" id="KAF3422579.1"/>
    </source>
</evidence>
<dbReference type="EMBL" id="WNWW01000681">
    <property type="protein sequence ID" value="KAF3422579.1"/>
    <property type="molecule type" value="Genomic_DNA"/>
</dbReference>
<dbReference type="AlphaFoldDB" id="A0A833VW62"/>
<evidence type="ECO:0000256" key="3">
    <source>
        <dbReference type="ARBA" id="ARBA00022490"/>
    </source>
</evidence>
<dbReference type="GO" id="GO:0009968">
    <property type="term" value="P:negative regulation of signal transduction"/>
    <property type="evidence" value="ECO:0007669"/>
    <property type="project" value="InterPro"/>
</dbReference>
<keyword evidence="3" id="KW-0963">Cytoplasm</keyword>
<dbReference type="Gene3D" id="3.90.470.40">
    <property type="entry name" value="RTP801-like"/>
    <property type="match status" value="1"/>
</dbReference>